<dbReference type="NCBIfam" id="TIGR00084">
    <property type="entry name" value="ruvA"/>
    <property type="match status" value="1"/>
</dbReference>
<evidence type="ECO:0000256" key="1">
    <source>
        <dbReference type="ARBA" id="ARBA00022490"/>
    </source>
</evidence>
<keyword evidence="4 6" id="KW-0233">DNA recombination</keyword>
<dbReference type="InterPro" id="IPR010994">
    <property type="entry name" value="RuvA_2-like"/>
</dbReference>
<protein>
    <recommendedName>
        <fullName evidence="6">Holliday junction branch migration complex subunit RuvA</fullName>
    </recommendedName>
</protein>
<dbReference type="GO" id="GO:0009378">
    <property type="term" value="F:four-way junction helicase activity"/>
    <property type="evidence" value="ECO:0007669"/>
    <property type="project" value="InterPro"/>
</dbReference>
<evidence type="ECO:0000313" key="9">
    <source>
        <dbReference type="Proteomes" id="UP000000378"/>
    </source>
</evidence>
<dbReference type="HAMAP" id="MF_00031">
    <property type="entry name" value="DNA_HJ_migration_RuvA"/>
    <property type="match status" value="1"/>
</dbReference>
<dbReference type="Gene3D" id="2.40.50.140">
    <property type="entry name" value="Nucleic acid-binding proteins"/>
    <property type="match status" value="1"/>
</dbReference>
<dbReference type="KEGG" id="slp:Slip_0742"/>
<dbReference type="CDD" id="cd14332">
    <property type="entry name" value="UBA_RuvA_C"/>
    <property type="match status" value="1"/>
</dbReference>
<dbReference type="EMBL" id="CP002048">
    <property type="protein sequence ID" value="ADI01522.1"/>
    <property type="molecule type" value="Genomic_DNA"/>
</dbReference>
<dbReference type="RefSeq" id="WP_013174924.1">
    <property type="nucleotide sequence ID" value="NC_014220.1"/>
</dbReference>
<dbReference type="InterPro" id="IPR003583">
    <property type="entry name" value="Hlx-hairpin-Hlx_DNA-bd_motif"/>
</dbReference>
<feature type="region of interest" description="Domain III" evidence="6">
    <location>
        <begin position="152"/>
        <end position="201"/>
    </location>
</feature>
<dbReference type="InterPro" id="IPR000085">
    <property type="entry name" value="RuvA"/>
</dbReference>
<comment type="subunit">
    <text evidence="6">Homotetramer. Forms an RuvA(8)-RuvB(12)-Holliday junction (HJ) complex. HJ DNA is sandwiched between 2 RuvA tetramers; dsDNA enters through RuvA and exits via RuvB. An RuvB hexamer assembles on each DNA strand where it exits the tetramer. Each RuvB hexamer is contacted by two RuvA subunits (via domain III) on 2 adjacent RuvB subunits; this complex drives branch migration. In the full resolvosome a probable DNA-RuvA(4)-RuvB(12)-RuvC(2) complex forms which resolves the HJ.</text>
</comment>
<keyword evidence="8" id="KW-0547">Nucleotide-binding</keyword>
<reference evidence="8 9" key="2">
    <citation type="journal article" date="2010" name="Stand. Genomic Sci.">
        <title>Complete genome sequence of Syntrophothermus lipocalidus type strain (TGB-C1).</title>
        <authorList>
            <person name="Djao O.D."/>
            <person name="Zhang X."/>
            <person name="Lucas S."/>
            <person name="Lapidus A."/>
            <person name="Del Rio T.G."/>
            <person name="Nolan M."/>
            <person name="Tice H."/>
            <person name="Cheng J.F."/>
            <person name="Han C."/>
            <person name="Tapia R."/>
            <person name="Goodwin L."/>
            <person name="Pitluck S."/>
            <person name="Liolios K."/>
            <person name="Ivanova N."/>
            <person name="Mavromatis K."/>
            <person name="Mikhailova N."/>
            <person name="Ovchinnikova G."/>
            <person name="Pati A."/>
            <person name="Brambilla E."/>
            <person name="Chen A."/>
            <person name="Palaniappan K."/>
            <person name="Land M."/>
            <person name="Hauser L."/>
            <person name="Chang Y.J."/>
            <person name="Jeffries C.D."/>
            <person name="Rohde M."/>
            <person name="Sikorski J."/>
            <person name="Spring S."/>
            <person name="Goker M."/>
            <person name="Detter J.C."/>
            <person name="Woyke T."/>
            <person name="Bristow J."/>
            <person name="Eisen J.A."/>
            <person name="Markowitz V."/>
            <person name="Hugenholtz P."/>
            <person name="Kyrpides N.C."/>
            <person name="Klenk H.P."/>
        </authorList>
    </citation>
    <scope>NUCLEOTIDE SEQUENCE [LARGE SCALE GENOMIC DNA]</scope>
    <source>
        <strain evidence="9">DSM 12680 / TGB-C1</strain>
    </source>
</reference>
<comment type="domain">
    <text evidence="6">Has three domains with a flexible linker between the domains II and III and assumes an 'L' shape. Domain III is highly mobile and contacts RuvB.</text>
</comment>
<keyword evidence="8" id="KW-0347">Helicase</keyword>
<dbReference type="GO" id="GO:0009379">
    <property type="term" value="C:Holliday junction helicase complex"/>
    <property type="evidence" value="ECO:0007669"/>
    <property type="project" value="InterPro"/>
</dbReference>
<dbReference type="GO" id="GO:0006310">
    <property type="term" value="P:DNA recombination"/>
    <property type="evidence" value="ECO:0007669"/>
    <property type="project" value="UniProtKB-UniRule"/>
</dbReference>
<evidence type="ECO:0000259" key="7">
    <source>
        <dbReference type="SMART" id="SM00278"/>
    </source>
</evidence>
<evidence type="ECO:0000256" key="4">
    <source>
        <dbReference type="ARBA" id="ARBA00023172"/>
    </source>
</evidence>
<organism evidence="8 9">
    <name type="scientific">Syntrophothermus lipocalidus (strain DSM 12680 / TGB-C1)</name>
    <dbReference type="NCBI Taxonomy" id="643648"/>
    <lineage>
        <taxon>Bacteria</taxon>
        <taxon>Bacillati</taxon>
        <taxon>Bacillota</taxon>
        <taxon>Clostridia</taxon>
        <taxon>Eubacteriales</taxon>
        <taxon>Syntrophomonadaceae</taxon>
        <taxon>Syntrophothermus</taxon>
    </lineage>
</organism>
<keyword evidence="8" id="KW-0378">Hydrolase</keyword>
<feature type="domain" description="Helix-hairpin-helix DNA-binding motif class 1" evidence="7">
    <location>
        <begin position="108"/>
        <end position="127"/>
    </location>
</feature>
<evidence type="ECO:0000256" key="2">
    <source>
        <dbReference type="ARBA" id="ARBA00022763"/>
    </source>
</evidence>
<dbReference type="eggNOG" id="COG0632">
    <property type="taxonomic scope" value="Bacteria"/>
</dbReference>
<comment type="subcellular location">
    <subcellularLocation>
        <location evidence="6">Cytoplasm</location>
    </subcellularLocation>
</comment>
<dbReference type="Pfam" id="PF14520">
    <property type="entry name" value="HHH_5"/>
    <property type="match status" value="1"/>
</dbReference>
<dbReference type="InterPro" id="IPR012340">
    <property type="entry name" value="NA-bd_OB-fold"/>
</dbReference>
<evidence type="ECO:0000313" key="8">
    <source>
        <dbReference type="EMBL" id="ADI01522.1"/>
    </source>
</evidence>
<dbReference type="GO" id="GO:0006281">
    <property type="term" value="P:DNA repair"/>
    <property type="evidence" value="ECO:0007669"/>
    <property type="project" value="UniProtKB-UniRule"/>
</dbReference>
<dbReference type="HOGENOM" id="CLU_087936_3_0_9"/>
<dbReference type="Proteomes" id="UP000000378">
    <property type="component" value="Chromosome"/>
</dbReference>
<dbReference type="InterPro" id="IPR011114">
    <property type="entry name" value="RuvA_C"/>
</dbReference>
<feature type="region of interest" description="Domain I" evidence="6">
    <location>
        <begin position="1"/>
        <end position="64"/>
    </location>
</feature>
<accession>D7CLD7</accession>
<dbReference type="SUPFAM" id="SSF47781">
    <property type="entry name" value="RuvA domain 2-like"/>
    <property type="match status" value="1"/>
</dbReference>
<name>D7CLD7_SYNLT</name>
<dbReference type="GO" id="GO:0005524">
    <property type="term" value="F:ATP binding"/>
    <property type="evidence" value="ECO:0007669"/>
    <property type="project" value="InterPro"/>
</dbReference>
<keyword evidence="2 6" id="KW-0227">DNA damage</keyword>
<dbReference type="SUPFAM" id="SSF50249">
    <property type="entry name" value="Nucleic acid-binding proteins"/>
    <property type="match status" value="1"/>
</dbReference>
<sequence>MIAFLRGILVDTGTDCVYLDVNGVGFEVTVPPRVLNRVTCIGQEVFLYTYLQTLENEFRIYGFLDEDERQLFRTLLSIPGLGAKTCLGIVSSMTTEELYRAVLAQDEKSLTSVPGIGRKTAQRLIFELQNKWPKTDLIATTASENLRSSWTDTISALETLGFKSSELIPILSQLQAKNELGEAVEENVRKVLRLKGASAKS</sequence>
<evidence type="ECO:0000256" key="6">
    <source>
        <dbReference type="HAMAP-Rule" id="MF_00031"/>
    </source>
</evidence>
<comment type="similarity">
    <text evidence="6">Belongs to the RuvA family.</text>
</comment>
<dbReference type="AlphaFoldDB" id="D7CLD7"/>
<keyword evidence="5 6" id="KW-0234">DNA repair</keyword>
<dbReference type="GO" id="GO:0005737">
    <property type="term" value="C:cytoplasm"/>
    <property type="evidence" value="ECO:0007669"/>
    <property type="project" value="UniProtKB-SubCell"/>
</dbReference>
<keyword evidence="3 6" id="KW-0238">DNA-binding</keyword>
<dbReference type="SMART" id="SM00278">
    <property type="entry name" value="HhH1"/>
    <property type="match status" value="2"/>
</dbReference>
<evidence type="ECO:0000256" key="5">
    <source>
        <dbReference type="ARBA" id="ARBA00023204"/>
    </source>
</evidence>
<reference evidence="9" key="1">
    <citation type="journal article" date="2010" name="Stand. Genomic Sci.">
        <title>Complete genome sequence of Syntrophothermus lipocalidus type strain (TGB-C1T).</title>
        <authorList>
            <consortium name="US DOE Joint Genome Institute (JGI-PGF)"/>
            <person name="Djao O."/>
            <person name="Zhang X."/>
            <person name="Lucas S."/>
            <person name="Lapidus A."/>
            <person name="Glavina Del Rio T."/>
            <person name="Nolan M."/>
            <person name="Tice H."/>
            <person name="Cheng J."/>
            <person name="Han C."/>
            <person name="Tapia R."/>
            <person name="Goodwin L."/>
            <person name="Pitluck S."/>
            <person name="Liolios K."/>
            <person name="Ivanova N."/>
            <person name="Mavromatis K."/>
            <person name="Mikhailova N."/>
            <person name="Ovchinnikova G."/>
            <person name="Pati A."/>
            <person name="Brambilla E."/>
            <person name="Chen A."/>
            <person name="Palaniappan K."/>
            <person name="Land M."/>
            <person name="Hauser L."/>
            <person name="Chang Y."/>
            <person name="Jeffries C."/>
            <person name="Rohde M."/>
            <person name="Sikorski J."/>
            <person name="Spring S."/>
            <person name="Goker M."/>
            <person name="Detter J."/>
            <person name="Woyke T."/>
            <person name="Bristow J."/>
            <person name="Eisen J."/>
            <person name="Markowitz V."/>
            <person name="Hugenholtz P."/>
            <person name="Kyrpides N."/>
            <person name="Klenk H."/>
        </authorList>
    </citation>
    <scope>NUCLEOTIDE SEQUENCE [LARGE SCALE GENOMIC DNA]</scope>
    <source>
        <strain evidence="9">DSM 12680 / TGB-C1</strain>
    </source>
</reference>
<dbReference type="Gene3D" id="1.10.150.20">
    <property type="entry name" value="5' to 3' exonuclease, C-terminal subdomain"/>
    <property type="match status" value="1"/>
</dbReference>
<dbReference type="GO" id="GO:0048476">
    <property type="term" value="C:Holliday junction resolvase complex"/>
    <property type="evidence" value="ECO:0007669"/>
    <property type="project" value="UniProtKB-UniRule"/>
</dbReference>
<gene>
    <name evidence="6" type="primary">ruvA</name>
    <name evidence="8" type="ordered locus">Slip_0742</name>
</gene>
<dbReference type="Pfam" id="PF01330">
    <property type="entry name" value="RuvA_N"/>
    <property type="match status" value="1"/>
</dbReference>
<keyword evidence="9" id="KW-1185">Reference proteome</keyword>
<comment type="function">
    <text evidence="6">The RuvA-RuvB-RuvC complex processes Holliday junction (HJ) DNA during genetic recombination and DNA repair, while the RuvA-RuvB complex plays an important role in the rescue of blocked DNA replication forks via replication fork reversal (RFR). RuvA specifically binds to HJ cruciform DNA, conferring on it an open structure. The RuvB hexamer acts as an ATP-dependent pump, pulling dsDNA into and through the RuvAB complex. HJ branch migration allows RuvC to scan DNA until it finds its consensus sequence, where it cleaves and resolves the cruciform DNA.</text>
</comment>
<dbReference type="GO" id="GO:0000400">
    <property type="term" value="F:four-way junction DNA binding"/>
    <property type="evidence" value="ECO:0007669"/>
    <property type="project" value="UniProtKB-UniRule"/>
</dbReference>
<evidence type="ECO:0000256" key="3">
    <source>
        <dbReference type="ARBA" id="ARBA00023125"/>
    </source>
</evidence>
<proteinExistence type="inferred from homology"/>
<keyword evidence="1 6" id="KW-0963">Cytoplasm</keyword>
<comment type="caution">
    <text evidence="6">Lacks conserved residue(s) required for the propagation of feature annotation.</text>
</comment>
<feature type="domain" description="Helix-hairpin-helix DNA-binding motif class 1" evidence="7">
    <location>
        <begin position="73"/>
        <end position="92"/>
    </location>
</feature>
<dbReference type="STRING" id="643648.Slip_0742"/>
<dbReference type="InterPro" id="IPR013849">
    <property type="entry name" value="DNA_helicase_Holl-junc_RuvA_I"/>
</dbReference>
<keyword evidence="8" id="KW-0067">ATP-binding</keyword>